<dbReference type="InParanoid" id="A0A067N086"/>
<dbReference type="SUPFAM" id="SSF144232">
    <property type="entry name" value="HIT/MYND zinc finger-like"/>
    <property type="match status" value="1"/>
</dbReference>
<dbReference type="HOGENOM" id="CLU_106805_0_0_1"/>
<reference evidence="7" key="1">
    <citation type="journal article" date="2014" name="Proc. Natl. Acad. Sci. U.S.A.">
        <title>Extensive sampling of basidiomycete genomes demonstrates inadequacy of the white-rot/brown-rot paradigm for wood decay fungi.</title>
        <authorList>
            <person name="Riley R."/>
            <person name="Salamov A.A."/>
            <person name="Brown D.W."/>
            <person name="Nagy L.G."/>
            <person name="Floudas D."/>
            <person name="Held B.W."/>
            <person name="Levasseur A."/>
            <person name="Lombard V."/>
            <person name="Morin E."/>
            <person name="Otillar R."/>
            <person name="Lindquist E.A."/>
            <person name="Sun H."/>
            <person name="LaButti K.M."/>
            <person name="Schmutz J."/>
            <person name="Jabbour D."/>
            <person name="Luo H."/>
            <person name="Baker S.E."/>
            <person name="Pisabarro A.G."/>
            <person name="Walton J.D."/>
            <person name="Blanchette R.A."/>
            <person name="Henrissat B."/>
            <person name="Martin F."/>
            <person name="Cullen D."/>
            <person name="Hibbett D.S."/>
            <person name="Grigoriev I.V."/>
        </authorList>
    </citation>
    <scope>NUCLEOTIDE SEQUENCE [LARGE SCALE GENOMIC DNA]</scope>
    <source>
        <strain evidence="7">FD-172 SS1</strain>
    </source>
</reference>
<keyword evidence="2 4" id="KW-0863">Zinc-finger</keyword>
<dbReference type="EMBL" id="KL198023">
    <property type="protein sequence ID" value="KDQ17582.1"/>
    <property type="molecule type" value="Genomic_DNA"/>
</dbReference>
<evidence type="ECO:0000259" key="5">
    <source>
        <dbReference type="PROSITE" id="PS50865"/>
    </source>
</evidence>
<keyword evidence="1" id="KW-0479">Metal-binding</keyword>
<dbReference type="Gene3D" id="6.10.140.2220">
    <property type="match status" value="1"/>
</dbReference>
<dbReference type="PROSITE" id="PS01360">
    <property type="entry name" value="ZF_MYND_1"/>
    <property type="match status" value="1"/>
</dbReference>
<keyword evidence="3" id="KW-0862">Zinc</keyword>
<dbReference type="Proteomes" id="UP000027195">
    <property type="component" value="Unassembled WGS sequence"/>
</dbReference>
<dbReference type="OrthoDB" id="432970at2759"/>
<dbReference type="STRING" id="930990.A0A067N086"/>
<evidence type="ECO:0000256" key="3">
    <source>
        <dbReference type="ARBA" id="ARBA00022833"/>
    </source>
</evidence>
<keyword evidence="7" id="KW-1185">Reference proteome</keyword>
<evidence type="ECO:0000313" key="7">
    <source>
        <dbReference type="Proteomes" id="UP000027195"/>
    </source>
</evidence>
<dbReference type="PROSITE" id="PS50865">
    <property type="entry name" value="ZF_MYND_2"/>
    <property type="match status" value="1"/>
</dbReference>
<feature type="domain" description="MYND-type" evidence="5">
    <location>
        <begin position="9"/>
        <end position="52"/>
    </location>
</feature>
<evidence type="ECO:0000313" key="6">
    <source>
        <dbReference type="EMBL" id="KDQ17582.1"/>
    </source>
</evidence>
<accession>A0A067N086</accession>
<evidence type="ECO:0000256" key="1">
    <source>
        <dbReference type="ARBA" id="ARBA00022723"/>
    </source>
</evidence>
<proteinExistence type="predicted"/>
<dbReference type="Pfam" id="PF01753">
    <property type="entry name" value="zf-MYND"/>
    <property type="match status" value="1"/>
</dbReference>
<name>A0A067N086_BOTB1</name>
<dbReference type="AlphaFoldDB" id="A0A067N086"/>
<dbReference type="GO" id="GO:0008270">
    <property type="term" value="F:zinc ion binding"/>
    <property type="evidence" value="ECO:0007669"/>
    <property type="project" value="UniProtKB-KW"/>
</dbReference>
<dbReference type="InterPro" id="IPR002893">
    <property type="entry name" value="Znf_MYND"/>
</dbReference>
<sequence length="201" mass="22882">MPSGANSECAICGKTSRETRPLKLKRCSGCRTRIYCDIDCQRVDWPSHKVTCKKKWHDKHRKCDDQSLHEGRLELITWTLPGLDVGWANVYLNEVDDLKHKFEVEFGGDEEKFFEYWPQGFRWTCCGLDGAITYGCDHHGTGKKPCTCDFCRMGQPLPDSIYKEVDPARHGLELPRGPDPRSFHAGHAALASQMRPLFGLP</sequence>
<evidence type="ECO:0000256" key="2">
    <source>
        <dbReference type="ARBA" id="ARBA00022771"/>
    </source>
</evidence>
<organism evidence="6 7">
    <name type="scientific">Botryobasidium botryosum (strain FD-172 SS1)</name>
    <dbReference type="NCBI Taxonomy" id="930990"/>
    <lineage>
        <taxon>Eukaryota</taxon>
        <taxon>Fungi</taxon>
        <taxon>Dikarya</taxon>
        <taxon>Basidiomycota</taxon>
        <taxon>Agaricomycotina</taxon>
        <taxon>Agaricomycetes</taxon>
        <taxon>Cantharellales</taxon>
        <taxon>Botryobasidiaceae</taxon>
        <taxon>Botryobasidium</taxon>
    </lineage>
</organism>
<protein>
    <recommendedName>
        <fullName evidence="5">MYND-type domain-containing protein</fullName>
    </recommendedName>
</protein>
<gene>
    <name evidence="6" type="ORF">BOTBODRAFT_29757</name>
</gene>
<evidence type="ECO:0000256" key="4">
    <source>
        <dbReference type="PROSITE-ProRule" id="PRU00134"/>
    </source>
</evidence>